<reference evidence="1" key="1">
    <citation type="submission" date="2022-06" db="EMBL/GenBank/DDBJ databases">
        <title>Draft genome sequence of Streptomyces sp. RB6PN25 isolated from peat swamp forest in Thailand.</title>
        <authorList>
            <person name="Duangmal K."/>
            <person name="Klaysubun C."/>
        </authorList>
    </citation>
    <scope>NUCLEOTIDE SEQUENCE</scope>
    <source>
        <strain evidence="1">RB6PN25</strain>
    </source>
</reference>
<dbReference type="RefSeq" id="WP_255918110.1">
    <property type="nucleotide sequence ID" value="NZ_JANFNG010000001.1"/>
</dbReference>
<dbReference type="EMBL" id="JANFNG010000001">
    <property type="protein sequence ID" value="MCQ4079257.1"/>
    <property type="molecule type" value="Genomic_DNA"/>
</dbReference>
<accession>A0ABT1PNK0</accession>
<name>A0ABT1PNK0_9ACTN</name>
<evidence type="ECO:0000313" key="1">
    <source>
        <dbReference type="EMBL" id="MCQ4079257.1"/>
    </source>
</evidence>
<keyword evidence="2" id="KW-1185">Reference proteome</keyword>
<sequence>MRPTSSTPCSCATDTAGLDFADGWIENTTSGSRLTGGALPPLVLDILAAGGVLAKLAREGYIPIPAAS</sequence>
<comment type="caution">
    <text evidence="1">The sequence shown here is derived from an EMBL/GenBank/DDBJ whole genome shotgun (WGS) entry which is preliminary data.</text>
</comment>
<evidence type="ECO:0000313" key="2">
    <source>
        <dbReference type="Proteomes" id="UP001057702"/>
    </source>
</evidence>
<gene>
    <name evidence="1" type="ORF">NGB36_01175</name>
</gene>
<proteinExistence type="predicted"/>
<protein>
    <submittedName>
        <fullName evidence="1">Uncharacterized protein</fullName>
    </submittedName>
</protein>
<dbReference type="Proteomes" id="UP001057702">
    <property type="component" value="Unassembled WGS sequence"/>
</dbReference>
<organism evidence="1 2">
    <name type="scientific">Streptomyces humicola</name>
    <dbReference type="NCBI Taxonomy" id="2953240"/>
    <lineage>
        <taxon>Bacteria</taxon>
        <taxon>Bacillati</taxon>
        <taxon>Actinomycetota</taxon>
        <taxon>Actinomycetes</taxon>
        <taxon>Kitasatosporales</taxon>
        <taxon>Streptomycetaceae</taxon>
        <taxon>Streptomyces</taxon>
    </lineage>
</organism>